<protein>
    <submittedName>
        <fullName evidence="2">DDE family transposase</fullName>
    </submittedName>
</protein>
<dbReference type="AlphaFoldDB" id="A0A562JX04"/>
<dbReference type="RefSeq" id="WP_199739889.1">
    <property type="nucleotide sequence ID" value="NZ_VLKK01000001.1"/>
</dbReference>
<comment type="caution">
    <text evidence="2">The sequence shown here is derived from an EMBL/GenBank/DDBJ whole genome shotgun (WGS) entry which is preliminary data.</text>
</comment>
<organism evidence="2 3">
    <name type="scientific">Sphingobium wenxiniae (strain DSM 21828 / CGMCC 1.7748 / JZ-1)</name>
    <dbReference type="NCBI Taxonomy" id="595605"/>
    <lineage>
        <taxon>Bacteria</taxon>
        <taxon>Pseudomonadati</taxon>
        <taxon>Pseudomonadota</taxon>
        <taxon>Alphaproteobacteria</taxon>
        <taxon>Sphingomonadales</taxon>
        <taxon>Sphingomonadaceae</taxon>
        <taxon>Sphingobium</taxon>
    </lineage>
</organism>
<name>A0A562JX04_SPHWJ</name>
<keyword evidence="3" id="KW-1185">Reference proteome</keyword>
<proteinExistence type="predicted"/>
<dbReference type="EMBL" id="VLKK01000044">
    <property type="protein sequence ID" value="TWH87503.1"/>
    <property type="molecule type" value="Genomic_DNA"/>
</dbReference>
<dbReference type="Proteomes" id="UP000316624">
    <property type="component" value="Unassembled WGS sequence"/>
</dbReference>
<dbReference type="InterPro" id="IPR025668">
    <property type="entry name" value="Tnp_DDE_dom"/>
</dbReference>
<gene>
    <name evidence="2" type="ORF">IQ35_03994</name>
</gene>
<evidence type="ECO:0000259" key="1">
    <source>
        <dbReference type="Pfam" id="PF13701"/>
    </source>
</evidence>
<feature type="domain" description="Transposase DDE" evidence="1">
    <location>
        <begin position="3"/>
        <end position="55"/>
    </location>
</feature>
<reference evidence="2 3" key="1">
    <citation type="journal article" date="2015" name="Stand. Genomic Sci.">
        <title>Genomic Encyclopedia of Bacterial and Archaeal Type Strains, Phase III: the genomes of soil and plant-associated and newly described type strains.</title>
        <authorList>
            <person name="Whitman W.B."/>
            <person name="Woyke T."/>
            <person name="Klenk H.P."/>
            <person name="Zhou Y."/>
            <person name="Lilburn T.G."/>
            <person name="Beck B.J."/>
            <person name="De Vos P."/>
            <person name="Vandamme P."/>
            <person name="Eisen J.A."/>
            <person name="Garrity G."/>
            <person name="Hugenholtz P."/>
            <person name="Kyrpides N.C."/>
        </authorList>
    </citation>
    <scope>NUCLEOTIDE SEQUENCE [LARGE SCALE GENOMIC DNA]</scope>
    <source>
        <strain evidence="2 3">CGMCC 1.7748</strain>
    </source>
</reference>
<dbReference type="Pfam" id="PF13701">
    <property type="entry name" value="DDE_Tnp_1_4"/>
    <property type="match status" value="1"/>
</dbReference>
<feature type="non-terminal residue" evidence="2">
    <location>
        <position position="1"/>
    </location>
</feature>
<accession>A0A562JX04</accession>
<sequence length="57" mass="6166">RTAALASAEFTTLRLRLLKVAARVVESASRIRIAFASACPDADLFRALVLRLKPAPT</sequence>
<evidence type="ECO:0000313" key="3">
    <source>
        <dbReference type="Proteomes" id="UP000316624"/>
    </source>
</evidence>
<evidence type="ECO:0000313" key="2">
    <source>
        <dbReference type="EMBL" id="TWH87503.1"/>
    </source>
</evidence>